<dbReference type="RefSeq" id="WP_015322089.1">
    <property type="nucleotide sequence ID" value="NC_019974.1"/>
</dbReference>
<dbReference type="Pfam" id="PF20575">
    <property type="entry name" value="HTH_63"/>
    <property type="match status" value="1"/>
</dbReference>
<evidence type="ECO:0000256" key="1">
    <source>
        <dbReference type="SAM" id="MobiDB-lite"/>
    </source>
</evidence>
<feature type="region of interest" description="Disordered" evidence="1">
    <location>
        <begin position="174"/>
        <end position="195"/>
    </location>
</feature>
<dbReference type="GeneID" id="14403279"/>
<sequence length="195" mass="21100">MSAGERSPVPTGNADLEDALRVDCYVRPSVPTAVEDVIETVADRLEELCRDGSIEEYRIVRWPPAGAAAPAADTSESSRERLVDSFERWAEDATSSLEPAFRRRTVPPSPLRPDGDDLERVRVPLVALALYEAGDGDDSAEETTLRGVVPHTDRTATGADRTYTVEEWLATAEHVDAAADGTARSEQAPLPEGGR</sequence>
<dbReference type="STRING" id="694430.Natoc_2892"/>
<dbReference type="HOGENOM" id="CLU_122694_1_0_2"/>
<dbReference type="EMBL" id="CP003929">
    <property type="protein sequence ID" value="AGB38650.1"/>
    <property type="molecule type" value="Genomic_DNA"/>
</dbReference>
<feature type="region of interest" description="Disordered" evidence="1">
    <location>
        <begin position="97"/>
        <end position="117"/>
    </location>
</feature>
<name>L0K267_9EURY</name>
<dbReference type="Proteomes" id="UP000010878">
    <property type="component" value="Chromosome"/>
</dbReference>
<keyword evidence="3" id="KW-1185">Reference proteome</keyword>
<gene>
    <name evidence="2" type="ORF">Natoc_2892</name>
</gene>
<reference evidence="2 3" key="1">
    <citation type="submission" date="2012-11" db="EMBL/GenBank/DDBJ databases">
        <title>FINISHED of Natronococcus occultus SP4, DSM 3396.</title>
        <authorList>
            <consortium name="DOE Joint Genome Institute"/>
            <person name="Eisen J."/>
            <person name="Huntemann M."/>
            <person name="Wei C.-L."/>
            <person name="Han J."/>
            <person name="Detter J.C."/>
            <person name="Han C."/>
            <person name="Tapia R."/>
            <person name="Chen A."/>
            <person name="Kyrpides N."/>
            <person name="Mavromatis K."/>
            <person name="Markowitz V."/>
            <person name="Szeto E."/>
            <person name="Ivanova N."/>
            <person name="Mikhailova N."/>
            <person name="Ovchinnikova G."/>
            <person name="Pagani I."/>
            <person name="Pati A."/>
            <person name="Goodwin L."/>
            <person name="Nordberg H.P."/>
            <person name="Cantor M.N."/>
            <person name="Hua S.X."/>
            <person name="Woyke T."/>
            <person name="Eisen J."/>
            <person name="Klenk H.-P."/>
            <person name="Klenk H.-P."/>
        </authorList>
    </citation>
    <scope>NUCLEOTIDE SEQUENCE [LARGE SCALE GENOMIC DNA]</scope>
    <source>
        <strain evidence="2 3">SP4</strain>
    </source>
</reference>
<dbReference type="KEGG" id="nou:Natoc_2892"/>
<accession>L0K267</accession>
<feature type="region of interest" description="Disordered" evidence="1">
    <location>
        <begin position="135"/>
        <end position="160"/>
    </location>
</feature>
<dbReference type="eggNOG" id="arCOG07982">
    <property type="taxonomic scope" value="Archaea"/>
</dbReference>
<protein>
    <submittedName>
        <fullName evidence="2">Uncharacterized protein</fullName>
    </submittedName>
</protein>
<organism evidence="2 3">
    <name type="scientific">Natronococcus occultus SP4</name>
    <dbReference type="NCBI Taxonomy" id="694430"/>
    <lineage>
        <taxon>Archaea</taxon>
        <taxon>Methanobacteriati</taxon>
        <taxon>Methanobacteriota</taxon>
        <taxon>Stenosarchaea group</taxon>
        <taxon>Halobacteria</taxon>
        <taxon>Halobacteriales</taxon>
        <taxon>Natrialbaceae</taxon>
        <taxon>Natronococcus</taxon>
    </lineage>
</organism>
<dbReference type="InterPro" id="IPR046783">
    <property type="entry name" value="HTH_63"/>
</dbReference>
<dbReference type="AlphaFoldDB" id="L0K267"/>
<proteinExistence type="predicted"/>
<dbReference type="OrthoDB" id="241883at2157"/>
<evidence type="ECO:0000313" key="2">
    <source>
        <dbReference type="EMBL" id="AGB38650.1"/>
    </source>
</evidence>
<evidence type="ECO:0000313" key="3">
    <source>
        <dbReference type="Proteomes" id="UP000010878"/>
    </source>
</evidence>